<proteinExistence type="predicted"/>
<dbReference type="EMBL" id="JAAFZH010000003">
    <property type="protein sequence ID" value="NDU95258.1"/>
    <property type="molecule type" value="Genomic_DNA"/>
</dbReference>
<dbReference type="RefSeq" id="WP_163946823.1">
    <property type="nucleotide sequence ID" value="NZ_JAAFZH010000003.1"/>
</dbReference>
<dbReference type="Proteomes" id="UP000474175">
    <property type="component" value="Unassembled WGS sequence"/>
</dbReference>
<comment type="caution">
    <text evidence="1">The sequence shown here is derived from an EMBL/GenBank/DDBJ whole genome shotgun (WGS) entry which is preliminary data.</text>
</comment>
<evidence type="ECO:0000313" key="2">
    <source>
        <dbReference type="Proteomes" id="UP000474175"/>
    </source>
</evidence>
<organism evidence="1 2">
    <name type="scientific">Spirosoma terrae</name>
    <dbReference type="NCBI Taxonomy" id="1968276"/>
    <lineage>
        <taxon>Bacteria</taxon>
        <taxon>Pseudomonadati</taxon>
        <taxon>Bacteroidota</taxon>
        <taxon>Cytophagia</taxon>
        <taxon>Cytophagales</taxon>
        <taxon>Cytophagaceae</taxon>
        <taxon>Spirosoma</taxon>
    </lineage>
</organism>
<reference evidence="1 2" key="1">
    <citation type="submission" date="2020-02" db="EMBL/GenBank/DDBJ databases">
        <title>Draft genome sequence of two Spirosoma agri KCTC 52727 and Spirosoma terrae KCTC 52035.</title>
        <authorList>
            <person name="Rojas J."/>
            <person name="Ambika Manirajan B."/>
            <person name="Suarez C."/>
            <person name="Ratering S."/>
            <person name="Schnell S."/>
        </authorList>
    </citation>
    <scope>NUCLEOTIDE SEQUENCE [LARGE SCALE GENOMIC DNA]</scope>
    <source>
        <strain evidence="1 2">KCTC 52035</strain>
    </source>
</reference>
<evidence type="ECO:0000313" key="1">
    <source>
        <dbReference type="EMBL" id="NDU95258.1"/>
    </source>
</evidence>
<dbReference type="AlphaFoldDB" id="A0A6L9LA30"/>
<gene>
    <name evidence="1" type="ORF">GK108_10280</name>
</gene>
<name>A0A6L9LA30_9BACT</name>
<protein>
    <submittedName>
        <fullName evidence="1">Uncharacterized protein</fullName>
    </submittedName>
</protein>
<keyword evidence="2" id="KW-1185">Reference proteome</keyword>
<accession>A0A6L9LA30</accession>
<sequence length="142" mass="16122">MLPLITTRIKDNLLKWLCQNVRVEQITDVDFDELEQLTGLDADTLEGVLIGFKDMGLISEIQWRGDYMSLKMKAHDLYRNGGFVITDALTEANIQKLLYELDHLKQQLKPNQLETFNKVASIVSAIATVYTTFVPPSPPTTH</sequence>